<dbReference type="InterPro" id="IPR027417">
    <property type="entry name" value="P-loop_NTPase"/>
</dbReference>
<sequence length="254" mass="28064">MHTIWVMNGKGGVGKSVLTMALTWLYEASWRPLRMIDIDDKAKLAEFAGQDKVLSLRIGASAEELRADPALAYSYWDQLAAEILEHDTIIDTGANMDRPLLEWARKSELAELLSDSGVTMDLYVPITADPLSVKGGLDVLETVGEIFPDCRRILVLNRIAGQFNAYESTPEFQRVADLRSDGLIVLPMAACLSEAWTDFERLKLPPWNVLTMNAAEVARQTGLGILAAKRAAGDYASWIKQLQQTFGPLVVKKA</sequence>
<keyword evidence="2" id="KW-1185">Reference proteome</keyword>
<dbReference type="STRING" id="61595.SAMN05421644_11516"/>
<evidence type="ECO:0000313" key="2">
    <source>
        <dbReference type="Proteomes" id="UP000198672"/>
    </source>
</evidence>
<organism evidence="1 2">
    <name type="scientific">Allochromatium warmingii</name>
    <name type="common">Chromatium warmingii</name>
    <dbReference type="NCBI Taxonomy" id="61595"/>
    <lineage>
        <taxon>Bacteria</taxon>
        <taxon>Pseudomonadati</taxon>
        <taxon>Pseudomonadota</taxon>
        <taxon>Gammaproteobacteria</taxon>
        <taxon>Chromatiales</taxon>
        <taxon>Chromatiaceae</taxon>
        <taxon>Allochromatium</taxon>
    </lineage>
</organism>
<dbReference type="RefSeq" id="WP_245709133.1">
    <property type="nucleotide sequence ID" value="NZ_FNOW01000015.1"/>
</dbReference>
<evidence type="ECO:0000313" key="1">
    <source>
        <dbReference type="EMBL" id="SDX83182.1"/>
    </source>
</evidence>
<dbReference type="AlphaFoldDB" id="A0A1H3EWN1"/>
<name>A0A1H3EWN1_ALLWA</name>
<proteinExistence type="predicted"/>
<protein>
    <recommendedName>
        <fullName evidence="3">CobQ/CobB/MinD/ParA nucleotide binding domain-containing protein</fullName>
    </recommendedName>
</protein>
<evidence type="ECO:0008006" key="3">
    <source>
        <dbReference type="Google" id="ProtNLM"/>
    </source>
</evidence>
<dbReference type="Gene3D" id="3.40.50.300">
    <property type="entry name" value="P-loop containing nucleotide triphosphate hydrolases"/>
    <property type="match status" value="1"/>
</dbReference>
<dbReference type="EMBL" id="FNOW01000015">
    <property type="protein sequence ID" value="SDX83182.1"/>
    <property type="molecule type" value="Genomic_DNA"/>
</dbReference>
<accession>A0A1H3EWN1</accession>
<gene>
    <name evidence="1" type="ORF">SAMN05421644_11516</name>
</gene>
<dbReference type="Proteomes" id="UP000198672">
    <property type="component" value="Unassembled WGS sequence"/>
</dbReference>
<reference evidence="2" key="1">
    <citation type="submission" date="2016-10" db="EMBL/GenBank/DDBJ databases">
        <authorList>
            <person name="Varghese N."/>
            <person name="Submissions S."/>
        </authorList>
    </citation>
    <scope>NUCLEOTIDE SEQUENCE [LARGE SCALE GENOMIC DNA]</scope>
    <source>
        <strain evidence="2">DSM 173</strain>
    </source>
</reference>
<dbReference type="SUPFAM" id="SSF52540">
    <property type="entry name" value="P-loop containing nucleoside triphosphate hydrolases"/>
    <property type="match status" value="1"/>
</dbReference>